<reference evidence="3 4" key="1">
    <citation type="journal article" date="2010" name="Nature">
        <title>The Ectocarpus genome and the independent evolution of multicellularity in brown algae.</title>
        <authorList>
            <person name="Cock J.M."/>
            <person name="Sterck L."/>
            <person name="Rouze P."/>
            <person name="Scornet D."/>
            <person name="Allen A.E."/>
            <person name="Amoutzias G."/>
            <person name="Anthouard V."/>
            <person name="Artiguenave F."/>
            <person name="Aury J.M."/>
            <person name="Badger J.H."/>
            <person name="Beszteri B."/>
            <person name="Billiau K."/>
            <person name="Bonnet E."/>
            <person name="Bothwell J.H."/>
            <person name="Bowler C."/>
            <person name="Boyen C."/>
            <person name="Brownlee C."/>
            <person name="Carrano C.J."/>
            <person name="Charrier B."/>
            <person name="Cho G.Y."/>
            <person name="Coelho S.M."/>
            <person name="Collen J."/>
            <person name="Corre E."/>
            <person name="Da Silva C."/>
            <person name="Delage L."/>
            <person name="Delaroque N."/>
            <person name="Dittami S.M."/>
            <person name="Doulbeau S."/>
            <person name="Elias M."/>
            <person name="Farnham G."/>
            <person name="Gachon C.M."/>
            <person name="Gschloessl B."/>
            <person name="Heesch S."/>
            <person name="Jabbari K."/>
            <person name="Jubin C."/>
            <person name="Kawai H."/>
            <person name="Kimura K."/>
            <person name="Kloareg B."/>
            <person name="Kupper F.C."/>
            <person name="Lang D."/>
            <person name="Le Bail A."/>
            <person name="Leblanc C."/>
            <person name="Lerouge P."/>
            <person name="Lohr M."/>
            <person name="Lopez P.J."/>
            <person name="Martens C."/>
            <person name="Maumus F."/>
            <person name="Michel G."/>
            <person name="Miranda-Saavedra D."/>
            <person name="Morales J."/>
            <person name="Moreau H."/>
            <person name="Motomura T."/>
            <person name="Nagasato C."/>
            <person name="Napoli C.A."/>
            <person name="Nelson D.R."/>
            <person name="Nyvall-Collen P."/>
            <person name="Peters A.F."/>
            <person name="Pommier C."/>
            <person name="Potin P."/>
            <person name="Poulain J."/>
            <person name="Quesneville H."/>
            <person name="Read B."/>
            <person name="Rensing S.A."/>
            <person name="Ritter A."/>
            <person name="Rousvoal S."/>
            <person name="Samanta M."/>
            <person name="Samson G."/>
            <person name="Schroeder D.C."/>
            <person name="Segurens B."/>
            <person name="Strittmatter M."/>
            <person name="Tonon T."/>
            <person name="Tregear J.W."/>
            <person name="Valentin K."/>
            <person name="von Dassow P."/>
            <person name="Yamagishi T."/>
            <person name="Van de Peer Y."/>
            <person name="Wincker P."/>
        </authorList>
    </citation>
    <scope>NUCLEOTIDE SEQUENCE [LARGE SCALE GENOMIC DNA]</scope>
    <source>
        <strain evidence="4">Ec32 / CCAP1310/4</strain>
    </source>
</reference>
<feature type="region of interest" description="Disordered" evidence="1">
    <location>
        <begin position="564"/>
        <end position="584"/>
    </location>
</feature>
<gene>
    <name evidence="3" type="ORF">Esi_0034_0101</name>
</gene>
<keyword evidence="2" id="KW-0812">Transmembrane</keyword>
<feature type="compositionally biased region" description="Low complexity" evidence="1">
    <location>
        <begin position="1066"/>
        <end position="1081"/>
    </location>
</feature>
<dbReference type="InterPro" id="IPR039720">
    <property type="entry name" value="TMEM94"/>
</dbReference>
<dbReference type="SUPFAM" id="SSF81660">
    <property type="entry name" value="Metal cation-transporting ATPase, ATP-binding domain N"/>
    <property type="match status" value="1"/>
</dbReference>
<feature type="transmembrane region" description="Helical" evidence="2">
    <location>
        <begin position="1535"/>
        <end position="1556"/>
    </location>
</feature>
<keyword evidence="4" id="KW-1185">Reference proteome</keyword>
<dbReference type="Proteomes" id="UP000002630">
    <property type="component" value="Linkage Group LG25"/>
</dbReference>
<feature type="transmembrane region" description="Helical" evidence="2">
    <location>
        <begin position="9"/>
        <end position="25"/>
    </location>
</feature>
<feature type="region of interest" description="Disordered" evidence="1">
    <location>
        <begin position="363"/>
        <end position="385"/>
    </location>
</feature>
<feature type="transmembrane region" description="Helical" evidence="2">
    <location>
        <begin position="1709"/>
        <end position="1726"/>
    </location>
</feature>
<feature type="region of interest" description="Disordered" evidence="1">
    <location>
        <begin position="897"/>
        <end position="1123"/>
    </location>
</feature>
<feature type="compositionally biased region" description="Gly residues" evidence="1">
    <location>
        <begin position="1234"/>
        <end position="1249"/>
    </location>
</feature>
<feature type="compositionally biased region" description="Low complexity" evidence="1">
    <location>
        <begin position="363"/>
        <end position="378"/>
    </location>
</feature>
<feature type="region of interest" description="Disordered" evidence="1">
    <location>
        <begin position="75"/>
        <end position="107"/>
    </location>
</feature>
<feature type="compositionally biased region" description="Gly residues" evidence="1">
    <location>
        <begin position="908"/>
        <end position="919"/>
    </location>
</feature>
<keyword evidence="2" id="KW-0472">Membrane</keyword>
<dbReference type="PANTHER" id="PTHR13219:SF6">
    <property type="entry name" value="TRANSMEMBRANE PROTEIN 94"/>
    <property type="match status" value="1"/>
</dbReference>
<dbReference type="InterPro" id="IPR023298">
    <property type="entry name" value="ATPase_P-typ_TM_dom_sf"/>
</dbReference>
<dbReference type="SUPFAM" id="SSF81665">
    <property type="entry name" value="Calcium ATPase, transmembrane domain M"/>
    <property type="match status" value="1"/>
</dbReference>
<feature type="transmembrane region" description="Helical" evidence="2">
    <location>
        <begin position="1568"/>
        <end position="1586"/>
    </location>
</feature>
<proteinExistence type="predicted"/>
<dbReference type="EMBL" id="FN649750">
    <property type="protein sequence ID" value="CBJ26529.1"/>
    <property type="molecule type" value="Genomic_DNA"/>
</dbReference>
<feature type="transmembrane region" description="Helical" evidence="2">
    <location>
        <begin position="31"/>
        <end position="53"/>
    </location>
</feature>
<evidence type="ECO:0008006" key="5">
    <source>
        <dbReference type="Google" id="ProtNLM"/>
    </source>
</evidence>
<evidence type="ECO:0000313" key="3">
    <source>
        <dbReference type="EMBL" id="CBJ26529.1"/>
    </source>
</evidence>
<accession>D7FY90</accession>
<feature type="region of interest" description="Disordered" evidence="1">
    <location>
        <begin position="1215"/>
        <end position="1254"/>
    </location>
</feature>
<organism evidence="3 4">
    <name type="scientific">Ectocarpus siliculosus</name>
    <name type="common">Brown alga</name>
    <name type="synonym">Conferva siliculosa</name>
    <dbReference type="NCBI Taxonomy" id="2880"/>
    <lineage>
        <taxon>Eukaryota</taxon>
        <taxon>Sar</taxon>
        <taxon>Stramenopiles</taxon>
        <taxon>Ochrophyta</taxon>
        <taxon>PX clade</taxon>
        <taxon>Phaeophyceae</taxon>
        <taxon>Ectocarpales</taxon>
        <taxon>Ectocarpaceae</taxon>
        <taxon>Ectocarpus</taxon>
    </lineage>
</organism>
<dbReference type="InterPro" id="IPR023299">
    <property type="entry name" value="ATPase_P-typ_cyto_dom_N"/>
</dbReference>
<sequence length="1755" mass="187717">MARQELQQNLVSVIAVLVLLVGYSLNIDKSVATLALALLVLCSLLAGVLIKVISRRCEAFELQDRVSEACEAFIENSPPDEGEDSAKPEGTATDPPMRESSGPSAGLQQGSALASVVSVFRNELWQRVPKLLLVEGDIVALMGGDKAPCLAEVLRFEAEDDTIPPGVSVDGASATDCSAATGKPGRRPWVFHGTGVKVVRGQDIHVRPVAREHFSRKTMVPATSPALLLLCGDMRCYRLLETPLDAHLKLSLSPPPAVATAAIRRTSLLRERVRAAGRRCYSAVLVMSLLAAAIGGLRLLLADGSRGDWALYLFVVPGQVAVCLLPMSLPIYVAAGEAVATARVLAFLELTLRRNREAKGSAAAGAAAAGATKSQSSGEPDPDEIVDEFDQMDAEEREEVFSGTSHTVSWRKARAYLCAVLTARWRCGTKSRMCRHRRSQDAVTPASVSPAAAPATNAVRPADSSGPEPSDIEAGRAAAEAARRSAEPSPGEPAARSSDHGGVPSIDVMAGSREQGFIPFASWRRRRRSSGAGSGWNSSGSMGWSVGRWRNLCIGGGAAAVGEQQDDVDAGGGEGQQRQMLRQQRRQRRRKQWCQDSFLPVPMLGCGLVERLGAVTTLCMLDEDTVCEPTSAIKEVFLVDSKVNDAGVSTGTVLDMHTQQGKKGVRFEDPHWWTHLPALKPIGLTCLLAEKNPEQPRQQTKRRSVLSSPVLAEGRSLQSTQASQTQNSPCPALLDHVRDDQPMEHLADLSEAIGFCAADRGMFRERRRIHVINPKLAASRATEDTHAQGQDESRRRGTIQPHLTSVMAQERRSGALQLLSQGNPSIVLGMCRDYWDGSAISNLPATLRKTILGMHQQWSLEDLDVVAFAYVPVPYTVNPFISSFNKHPDYLIHLSQSQASSSGKGRSSIGGGGGGGGSRAGASPVISPLPSSSPRFRGADGKLGIIPETCNTRQEGHHNAGDDDVSSGTTNDDDPNNIRGAEGLDSFSPPFREGDDATKGRVQGFRGPTDRGGSPPAGAVAAETTSDNAEPSAEEGQQSSVTGAARQSSSANSSPVRSKLRKAIAEEPGSGSGSERGCSQGEDGEPQGTNRSSGVARVLTRGASDGCIDSGSSNRGKNKRRPASLRKIIQPMESATSVAAACEATVADLNQQQQGTHSGSRIPSISSTSFRRGTFEAVPEDEAFRSGGGDRGVAVVSGEDGSSGPAENEVTFLFQDDSTNNASAAGTKETEGENSGGGGGDGGGGGAKRGGLPRRKKLYSMDDYGVNIAHRAELHTSKVPVVPASGDKKMAEALWNLAHDQVFLGMAASFVPPKRDIVALIEDVEAAGVRFVYFSPRNMRRSKALAESMGIETDWNCAISLRPLEDSSQPDPHRMKSSYADWDVKARLPHGIADIRDHIESVDNVPLLVSLFTDATPETIKDMLAIYQENDECTLAVGMSHRAVNADLFRAADLSFSVENLPLNQPLSSLPAASSSRFSAIDSAFNSSIVGLHTALPLGDVMRRGGAIVGLDDVGSIIIDLIREGRCLLTNTYQALSFLLLGSFAVALLVLVAAAAPISEPMVLGGGHLIWSLWLVAPLLATSFLASPSDGSLMKRTPEKNDPKASDAHRDWVDIVWCLARDNARGEKAREASEQAVDLVTLELVLCLIAQSASFMYRTASIRKEPPWKNWVWNNCVIFILCLQVFHLWAAGAARGSLQLLFKSRWEPLVAGFFCPFAVLGIAELLKRRDARVFDRYVTLLRLEFDTRLGMHSPR</sequence>
<feature type="compositionally biased region" description="Low complexity" evidence="1">
    <location>
        <begin position="920"/>
        <end position="934"/>
    </location>
</feature>
<feature type="compositionally biased region" description="Low complexity" evidence="1">
    <location>
        <begin position="442"/>
        <end position="462"/>
    </location>
</feature>
<dbReference type="OrthoDB" id="5568754at2759"/>
<feature type="transmembrane region" description="Helical" evidence="2">
    <location>
        <begin position="280"/>
        <end position="297"/>
    </location>
</feature>
<dbReference type="eggNOG" id="KOG4383">
    <property type="taxonomic scope" value="Eukaryota"/>
</dbReference>
<evidence type="ECO:0000256" key="2">
    <source>
        <dbReference type="SAM" id="Phobius"/>
    </source>
</evidence>
<dbReference type="InParanoid" id="D7FY90"/>
<evidence type="ECO:0000256" key="1">
    <source>
        <dbReference type="SAM" id="MobiDB-lite"/>
    </source>
</evidence>
<feature type="compositionally biased region" description="Low complexity" evidence="1">
    <location>
        <begin position="897"/>
        <end position="907"/>
    </location>
</feature>
<keyword evidence="2" id="KW-1133">Transmembrane helix</keyword>
<dbReference type="Gene3D" id="1.20.1110.10">
    <property type="entry name" value="Calcium-transporting ATPase, transmembrane domain"/>
    <property type="match status" value="2"/>
</dbReference>
<protein>
    <recommendedName>
        <fullName evidence="5">Cation-transporting P-type ATPase C-terminal domain-containing protein</fullName>
    </recommendedName>
</protein>
<dbReference type="EMBL" id="FN648531">
    <property type="protein sequence ID" value="CBJ26529.1"/>
    <property type="molecule type" value="Genomic_DNA"/>
</dbReference>
<name>D7FY90_ECTSI</name>
<feature type="region of interest" description="Disordered" evidence="1">
    <location>
        <begin position="432"/>
        <end position="507"/>
    </location>
</feature>
<feature type="region of interest" description="Disordered" evidence="1">
    <location>
        <begin position="693"/>
        <end position="729"/>
    </location>
</feature>
<dbReference type="GO" id="GO:0000166">
    <property type="term" value="F:nucleotide binding"/>
    <property type="evidence" value="ECO:0007669"/>
    <property type="project" value="InterPro"/>
</dbReference>
<evidence type="ECO:0000313" key="4">
    <source>
        <dbReference type="Proteomes" id="UP000002630"/>
    </source>
</evidence>
<feature type="transmembrane region" description="Helical" evidence="2">
    <location>
        <begin position="1671"/>
        <end position="1689"/>
    </location>
</feature>
<dbReference type="PANTHER" id="PTHR13219">
    <property type="entry name" value="TRANSMEMBRANE PROTEIN 94"/>
    <property type="match status" value="1"/>
</dbReference>
<feature type="compositionally biased region" description="Polar residues" evidence="1">
    <location>
        <begin position="716"/>
        <end position="729"/>
    </location>
</feature>
<feature type="compositionally biased region" description="Polar residues" evidence="1">
    <location>
        <begin position="1023"/>
        <end position="1056"/>
    </location>
</feature>